<dbReference type="EMBL" id="MIGC01005019">
    <property type="protein sequence ID" value="PHJ17395.1"/>
    <property type="molecule type" value="Genomic_DNA"/>
</dbReference>
<keyword evidence="5" id="KW-0479">Metal-binding</keyword>
<evidence type="ECO:0000256" key="5">
    <source>
        <dbReference type="ARBA" id="ARBA00022723"/>
    </source>
</evidence>
<evidence type="ECO:0000259" key="14">
    <source>
        <dbReference type="PROSITE" id="PS50125"/>
    </source>
</evidence>
<dbReference type="SUPFAM" id="SSF55073">
    <property type="entry name" value="Nucleotide cyclase"/>
    <property type="match status" value="1"/>
</dbReference>
<dbReference type="GO" id="GO:0046872">
    <property type="term" value="F:metal ion binding"/>
    <property type="evidence" value="ECO:0007669"/>
    <property type="project" value="UniProtKB-KW"/>
</dbReference>
<feature type="transmembrane region" description="Helical" evidence="13">
    <location>
        <begin position="613"/>
        <end position="633"/>
    </location>
</feature>
<proteinExistence type="predicted"/>
<feature type="compositionally biased region" description="Basic and acidic residues" evidence="12">
    <location>
        <begin position="486"/>
        <end position="495"/>
    </location>
</feature>
<dbReference type="SMART" id="SM00044">
    <property type="entry name" value="CYCc"/>
    <property type="match status" value="1"/>
</dbReference>
<evidence type="ECO:0000313" key="16">
    <source>
        <dbReference type="Proteomes" id="UP000221165"/>
    </source>
</evidence>
<keyword evidence="16" id="KW-1185">Reference proteome</keyword>
<comment type="subcellular location">
    <subcellularLocation>
        <location evidence="2">Membrane</location>
        <topology evidence="2">Multi-pass membrane protein</topology>
    </subcellularLocation>
</comment>
<keyword evidence="7" id="KW-0067">ATP-binding</keyword>
<dbReference type="GeneID" id="94432113"/>
<keyword evidence="9 13" id="KW-1133">Transmembrane helix</keyword>
<feature type="compositionally biased region" description="Polar residues" evidence="12">
    <location>
        <begin position="1051"/>
        <end position="1065"/>
    </location>
</feature>
<evidence type="ECO:0000256" key="7">
    <source>
        <dbReference type="ARBA" id="ARBA00022840"/>
    </source>
</evidence>
<organism evidence="15 16">
    <name type="scientific">Cystoisospora suis</name>
    <dbReference type="NCBI Taxonomy" id="483139"/>
    <lineage>
        <taxon>Eukaryota</taxon>
        <taxon>Sar</taxon>
        <taxon>Alveolata</taxon>
        <taxon>Apicomplexa</taxon>
        <taxon>Conoidasida</taxon>
        <taxon>Coccidia</taxon>
        <taxon>Eucoccidiorida</taxon>
        <taxon>Eimeriorina</taxon>
        <taxon>Sarcocystidae</taxon>
        <taxon>Cystoisospora</taxon>
    </lineage>
</organism>
<accession>A0A2C6KLM8</accession>
<dbReference type="InterPro" id="IPR029787">
    <property type="entry name" value="Nucleotide_cyclase"/>
</dbReference>
<keyword evidence="6" id="KW-0547">Nucleotide-binding</keyword>
<feature type="region of interest" description="Disordered" evidence="12">
    <location>
        <begin position="989"/>
        <end position="1065"/>
    </location>
</feature>
<dbReference type="RefSeq" id="XP_067919116.1">
    <property type="nucleotide sequence ID" value="XM_068068902.1"/>
</dbReference>
<feature type="compositionally biased region" description="Polar residues" evidence="12">
    <location>
        <begin position="1009"/>
        <end position="1020"/>
    </location>
</feature>
<feature type="transmembrane region" description="Helical" evidence="13">
    <location>
        <begin position="648"/>
        <end position="667"/>
    </location>
</feature>
<dbReference type="CDD" id="cd07302">
    <property type="entry name" value="CHD"/>
    <property type="match status" value="1"/>
</dbReference>
<gene>
    <name evidence="15" type="ORF">CSUI_008777</name>
</gene>
<dbReference type="VEuPathDB" id="ToxoDB:CSUI_008777"/>
<dbReference type="Gene3D" id="3.30.70.1230">
    <property type="entry name" value="Nucleotide cyclase"/>
    <property type="match status" value="1"/>
</dbReference>
<evidence type="ECO:0000256" key="9">
    <source>
        <dbReference type="ARBA" id="ARBA00022989"/>
    </source>
</evidence>
<dbReference type="GO" id="GO:0005524">
    <property type="term" value="F:ATP binding"/>
    <property type="evidence" value="ECO:0007669"/>
    <property type="project" value="UniProtKB-KW"/>
</dbReference>
<dbReference type="GO" id="GO:0016020">
    <property type="term" value="C:membrane"/>
    <property type="evidence" value="ECO:0007669"/>
    <property type="project" value="UniProtKB-SubCell"/>
</dbReference>
<sequence>NASAKRDKEASKESAAQVNVVGLSSDWRAPAGALTITPLAGPVDSSASEDCRHRFTSAVQVDEVSECGSAEHRSLQPEAEGATELCLGEQADAGSKAAVCRSAAPGCQSDGPGCILGATSPRRMVASVDEKTPWPGAGLARQAGGVDLPKKLRVSRSPTAAVSGNCTPSGAVIAPAHEGQRHLQPTLWSRPQCMTAHCCSSTAPSSAVSSAPTSPLVPERVSLSRARPDGDNGDRGPLPLATRDFRQRHPATAVASGGLSVAAAQRQDLSALPLQPSGVGVQACAVRQNGQASDSSADYETSVVATGSLHPRLFQGAAPHEAARGFEDRSGDDATCQTAVPKQPAALFPGLLSAPRHSSCFGPRVTTTEPSAGDEHDKKSVSGGFGACRGLTSPRGALEALEEAHAARRSLEAGHDCRMRSGLEFFGSWEGREGRASDYCGSTCCSGRRPSSTGQYGKGLSTRGRTSVSSFSSDEDGGALGVRQPPDSRAKRRDSDKQTSCWSRILAAKMCMHWVSLKFHNEALEERYKHHFYSSKTNMSSIEQALVIFLIAFIEQTMVFIAVDRVSLVTNEVIPTNRQVTWVVRSVVAGVAFLIWLCLHYREKLIKAKLFGIRWLIFHLNMLLVVASLAVGLSNTWNYIDATKKPEWLYIDTIELCFFITVLHHNSGLLFQQILFVNLFLLAVILTLLAVVIQPTRCREEAFVTITIFVASNSLGTYFKEYIDRQTFVVNEEVNLLEQRGRELLADMLPRQVLEEFKNDNLKLAYAHDHIAFLFADICGFTAWSRGVVAQEVLGMLQTLFSKFDRDTKRLGLYKLCTIGDAYVVTSEPLIGREAHQTELAREGAEKLLLMGRLMIDHIRSVRESLGIPALNMRIGLHTGTCVGGVIGSRRLRYDLWGQDVLVGNEVEHNGVPGKLCCSEQYMNFLTDRSKTSVARSGLGQRMAPQRATTSLQGGLVFWPHKTIRVIEREIDLYVVYDALDPDVQHQTHALEENQQGSPTGLRWRKSRMQSSRPGQSQATGFDGLNPVAQSGTNNERLYHHRVKNGFDSPRGTTSSHNGKSPRSN</sequence>
<feature type="non-terminal residue" evidence="15">
    <location>
        <position position="1"/>
    </location>
</feature>
<dbReference type="GO" id="GO:0004016">
    <property type="term" value="F:adenylate cyclase activity"/>
    <property type="evidence" value="ECO:0007669"/>
    <property type="project" value="UniProtKB-EC"/>
</dbReference>
<dbReference type="PROSITE" id="PS50125">
    <property type="entry name" value="GUANYLATE_CYCLASE_2"/>
    <property type="match status" value="1"/>
</dbReference>
<feature type="transmembrane region" description="Helical" evidence="13">
    <location>
        <begin position="583"/>
        <end position="601"/>
    </location>
</feature>
<feature type="region of interest" description="Disordered" evidence="12">
    <location>
        <begin position="203"/>
        <end position="241"/>
    </location>
</feature>
<evidence type="ECO:0000313" key="15">
    <source>
        <dbReference type="EMBL" id="PHJ17395.1"/>
    </source>
</evidence>
<evidence type="ECO:0000256" key="6">
    <source>
        <dbReference type="ARBA" id="ARBA00022741"/>
    </source>
</evidence>
<evidence type="ECO:0000256" key="12">
    <source>
        <dbReference type="SAM" id="MobiDB-lite"/>
    </source>
</evidence>
<reference evidence="15 16" key="1">
    <citation type="journal article" date="2017" name="Int. J. Parasitol.">
        <title>The genome of the protozoan parasite Cystoisospora suis and a reverse vaccinology approach to identify vaccine candidates.</title>
        <authorList>
            <person name="Palmieri N."/>
            <person name="Shrestha A."/>
            <person name="Ruttkowski B."/>
            <person name="Beck T."/>
            <person name="Vogl C."/>
            <person name="Tomley F."/>
            <person name="Blake D.P."/>
            <person name="Joachim A."/>
        </authorList>
    </citation>
    <scope>NUCLEOTIDE SEQUENCE [LARGE SCALE GENOMIC DNA]</scope>
    <source>
        <strain evidence="15 16">Wien I</strain>
    </source>
</reference>
<feature type="region of interest" description="Disordered" evidence="12">
    <location>
        <begin position="445"/>
        <end position="495"/>
    </location>
</feature>
<feature type="transmembrane region" description="Helical" evidence="13">
    <location>
        <begin position="545"/>
        <end position="563"/>
    </location>
</feature>
<name>A0A2C6KLM8_9APIC</name>
<feature type="region of interest" description="Disordered" evidence="12">
    <location>
        <begin position="359"/>
        <end position="381"/>
    </location>
</feature>
<keyword evidence="8" id="KW-0460">Magnesium</keyword>
<dbReference type="PANTHER" id="PTHR45627">
    <property type="entry name" value="ADENYLATE CYCLASE TYPE 1"/>
    <property type="match status" value="1"/>
</dbReference>
<keyword evidence="4 13" id="KW-0812">Transmembrane</keyword>
<protein>
    <recommendedName>
        <fullName evidence="3">adenylate cyclase</fullName>
        <ecNumber evidence="3">4.6.1.1</ecNumber>
    </recommendedName>
</protein>
<evidence type="ECO:0000256" key="10">
    <source>
        <dbReference type="ARBA" id="ARBA00023136"/>
    </source>
</evidence>
<evidence type="ECO:0000256" key="13">
    <source>
        <dbReference type="SAM" id="Phobius"/>
    </source>
</evidence>
<evidence type="ECO:0000256" key="4">
    <source>
        <dbReference type="ARBA" id="ARBA00022692"/>
    </source>
</evidence>
<dbReference type="OrthoDB" id="354346at2759"/>
<evidence type="ECO:0000256" key="11">
    <source>
        <dbReference type="ARBA" id="ARBA00023239"/>
    </source>
</evidence>
<dbReference type="GO" id="GO:0035556">
    <property type="term" value="P:intracellular signal transduction"/>
    <property type="evidence" value="ECO:0007669"/>
    <property type="project" value="InterPro"/>
</dbReference>
<dbReference type="EC" id="4.6.1.1" evidence="3"/>
<dbReference type="AlphaFoldDB" id="A0A2C6KLM8"/>
<evidence type="ECO:0000256" key="3">
    <source>
        <dbReference type="ARBA" id="ARBA00012201"/>
    </source>
</evidence>
<feature type="transmembrane region" description="Helical" evidence="13">
    <location>
        <begin position="674"/>
        <end position="693"/>
    </location>
</feature>
<comment type="catalytic activity">
    <reaction evidence="1">
        <text>ATP = 3',5'-cyclic AMP + diphosphate</text>
        <dbReference type="Rhea" id="RHEA:15389"/>
        <dbReference type="ChEBI" id="CHEBI:30616"/>
        <dbReference type="ChEBI" id="CHEBI:33019"/>
        <dbReference type="ChEBI" id="CHEBI:58165"/>
        <dbReference type="EC" id="4.6.1.1"/>
    </reaction>
</comment>
<evidence type="ECO:0000256" key="1">
    <source>
        <dbReference type="ARBA" id="ARBA00001593"/>
    </source>
</evidence>
<dbReference type="Proteomes" id="UP000221165">
    <property type="component" value="Unassembled WGS sequence"/>
</dbReference>
<feature type="compositionally biased region" description="Low complexity" evidence="12">
    <location>
        <begin position="203"/>
        <end position="214"/>
    </location>
</feature>
<comment type="caution">
    <text evidence="15">The sequence shown here is derived from an EMBL/GenBank/DDBJ whole genome shotgun (WGS) entry which is preliminary data.</text>
</comment>
<keyword evidence="10 13" id="KW-0472">Membrane</keyword>
<evidence type="ECO:0000256" key="2">
    <source>
        <dbReference type="ARBA" id="ARBA00004141"/>
    </source>
</evidence>
<dbReference type="Pfam" id="PF00211">
    <property type="entry name" value="Guanylate_cyc"/>
    <property type="match status" value="1"/>
</dbReference>
<dbReference type="InterPro" id="IPR001054">
    <property type="entry name" value="A/G_cyclase"/>
</dbReference>
<evidence type="ECO:0000256" key="8">
    <source>
        <dbReference type="ARBA" id="ARBA00022842"/>
    </source>
</evidence>
<keyword evidence="11" id="KW-0456">Lyase</keyword>
<dbReference type="GO" id="GO:0009190">
    <property type="term" value="P:cyclic nucleotide biosynthetic process"/>
    <property type="evidence" value="ECO:0007669"/>
    <property type="project" value="InterPro"/>
</dbReference>
<feature type="domain" description="Guanylate cyclase" evidence="14">
    <location>
        <begin position="772"/>
        <end position="908"/>
    </location>
</feature>
<feature type="compositionally biased region" description="Polar residues" evidence="12">
    <location>
        <begin position="463"/>
        <end position="472"/>
    </location>
</feature>